<dbReference type="EC" id="5.4.2.11" evidence="2"/>
<organism evidence="8 9">
    <name type="scientific">Candidatus Taylorbacteria bacterium CG10_big_fil_rev_8_21_14_0_10_41_48</name>
    <dbReference type="NCBI Taxonomy" id="1975024"/>
    <lineage>
        <taxon>Bacteria</taxon>
        <taxon>Candidatus Tayloriibacteriota</taxon>
    </lineage>
</organism>
<evidence type="ECO:0000256" key="5">
    <source>
        <dbReference type="PIRSR" id="PIRSR613078-1"/>
    </source>
</evidence>
<feature type="active site" description="Proton donor/acceptor" evidence="5">
    <location>
        <position position="86"/>
    </location>
</feature>
<evidence type="ECO:0000256" key="3">
    <source>
        <dbReference type="ARBA" id="ARBA00023152"/>
    </source>
</evidence>
<evidence type="ECO:0000313" key="8">
    <source>
        <dbReference type="EMBL" id="PJE74413.1"/>
    </source>
</evidence>
<proteinExistence type="inferred from homology"/>
<comment type="similarity">
    <text evidence="1">Belongs to the phosphoglycerate mutase family. BPG-dependent PGAM subfamily.</text>
</comment>
<dbReference type="PANTHER" id="PTHR11931">
    <property type="entry name" value="PHOSPHOGLYCERATE MUTASE"/>
    <property type="match status" value="1"/>
</dbReference>
<evidence type="ECO:0000256" key="1">
    <source>
        <dbReference type="ARBA" id="ARBA00006717"/>
    </source>
</evidence>
<feature type="site" description="Transition state stabilizer" evidence="7">
    <location>
        <position position="156"/>
    </location>
</feature>
<feature type="binding site" evidence="6">
    <location>
        <begin position="9"/>
        <end position="16"/>
    </location>
    <ligand>
        <name>substrate</name>
    </ligand>
</feature>
<accession>A0A2M8LCS6</accession>
<dbReference type="NCBIfam" id="TIGR01258">
    <property type="entry name" value="pgm_1"/>
    <property type="match status" value="2"/>
</dbReference>
<name>A0A2M8LCS6_9BACT</name>
<feature type="binding site" evidence="6">
    <location>
        <begin position="86"/>
        <end position="89"/>
    </location>
    <ligand>
        <name>substrate</name>
    </ligand>
</feature>
<feature type="binding site" evidence="6">
    <location>
        <position position="59"/>
    </location>
    <ligand>
        <name>substrate</name>
    </ligand>
</feature>
<dbReference type="SMART" id="SM00855">
    <property type="entry name" value="PGAM"/>
    <property type="match status" value="1"/>
</dbReference>
<dbReference type="SUPFAM" id="SSF53254">
    <property type="entry name" value="Phosphoglycerate mutase-like"/>
    <property type="match status" value="1"/>
</dbReference>
<comment type="caution">
    <text evidence="8">The sequence shown here is derived from an EMBL/GenBank/DDBJ whole genome shotgun (WGS) entry which is preliminary data.</text>
</comment>
<evidence type="ECO:0000256" key="2">
    <source>
        <dbReference type="ARBA" id="ARBA00012028"/>
    </source>
</evidence>
<gene>
    <name evidence="8" type="ORF">COV01_00015</name>
</gene>
<dbReference type="InterPro" id="IPR013078">
    <property type="entry name" value="His_Pase_superF_clade-1"/>
</dbReference>
<keyword evidence="4" id="KW-0413">Isomerase</keyword>
<dbReference type="EMBL" id="PFEQ01000001">
    <property type="protein sequence ID" value="PJE74413.1"/>
    <property type="molecule type" value="Genomic_DNA"/>
</dbReference>
<dbReference type="InterPro" id="IPR005952">
    <property type="entry name" value="Phosphogly_mut1"/>
</dbReference>
<feature type="binding site" evidence="6">
    <location>
        <begin position="157"/>
        <end position="158"/>
    </location>
    <ligand>
        <name>substrate</name>
    </ligand>
</feature>
<evidence type="ECO:0000256" key="6">
    <source>
        <dbReference type="PIRSR" id="PIRSR613078-2"/>
    </source>
</evidence>
<keyword evidence="3" id="KW-0324">Glycolysis</keyword>
<protein>
    <recommendedName>
        <fullName evidence="2">phosphoglycerate mutase (2,3-diphosphoglycerate-dependent)</fullName>
        <ecNumber evidence="2">5.4.2.11</ecNumber>
    </recommendedName>
</protein>
<evidence type="ECO:0000256" key="7">
    <source>
        <dbReference type="PIRSR" id="PIRSR613078-3"/>
    </source>
</evidence>
<feature type="binding site" evidence="6">
    <location>
        <begin position="22"/>
        <end position="23"/>
    </location>
    <ligand>
        <name>substrate</name>
    </ligand>
</feature>
<feature type="binding site" evidence="6">
    <location>
        <position position="97"/>
    </location>
    <ligand>
        <name>substrate</name>
    </ligand>
</feature>
<dbReference type="PIRSF" id="PIRSF000709">
    <property type="entry name" value="6PFK_2-Ptase"/>
    <property type="match status" value="1"/>
</dbReference>
<feature type="active site" description="Tele-phosphohistidine intermediate" evidence="5">
    <location>
        <position position="10"/>
    </location>
</feature>
<dbReference type="InterPro" id="IPR029033">
    <property type="entry name" value="His_PPase_superfam"/>
</dbReference>
<dbReference type="Proteomes" id="UP000228700">
    <property type="component" value="Unassembled WGS sequence"/>
</dbReference>
<sequence length="210" mass="24291">MNGKLILARHHESEWNKAGRWTGNRDRHLTEYGFKKSEDMGLLIKDMAIDYAFASMQVRSIETLSCVLNICERYEVPTQHSSTLNERDYGDYTGKNKWEMLDLIGKEQWDNVRRSWDYPVPNGETLKMVYERAVPYFLENILPKVKEGKNVLVVAHGNSCRALIKYMEQISDKDIADIEMPFGALIVYDLDDVGHLVNKEVRQTESNVNA</sequence>
<dbReference type="CDD" id="cd07067">
    <property type="entry name" value="HP_PGM_like"/>
    <property type="match status" value="1"/>
</dbReference>
<dbReference type="Pfam" id="PF00300">
    <property type="entry name" value="His_Phos_1"/>
    <property type="match status" value="1"/>
</dbReference>
<reference evidence="9" key="1">
    <citation type="submission" date="2017-09" db="EMBL/GenBank/DDBJ databases">
        <title>Depth-based differentiation of microbial function through sediment-hosted aquifers and enrichment of novel symbionts in the deep terrestrial subsurface.</title>
        <authorList>
            <person name="Probst A.J."/>
            <person name="Ladd B."/>
            <person name="Jarett J.K."/>
            <person name="Geller-Mcgrath D.E."/>
            <person name="Sieber C.M.K."/>
            <person name="Emerson J.B."/>
            <person name="Anantharaman K."/>
            <person name="Thomas B.C."/>
            <person name="Malmstrom R."/>
            <person name="Stieglmeier M."/>
            <person name="Klingl A."/>
            <person name="Woyke T."/>
            <person name="Ryan C.M."/>
            <person name="Banfield J.F."/>
        </authorList>
    </citation>
    <scope>NUCLEOTIDE SEQUENCE [LARGE SCALE GENOMIC DNA]</scope>
</reference>
<evidence type="ECO:0000256" key="4">
    <source>
        <dbReference type="ARBA" id="ARBA00023235"/>
    </source>
</evidence>
<dbReference type="Gene3D" id="3.40.50.1240">
    <property type="entry name" value="Phosphoglycerate mutase-like"/>
    <property type="match status" value="1"/>
</dbReference>
<dbReference type="GO" id="GO:0006096">
    <property type="term" value="P:glycolytic process"/>
    <property type="evidence" value="ECO:0007669"/>
    <property type="project" value="UniProtKB-KW"/>
</dbReference>
<evidence type="ECO:0000313" key="9">
    <source>
        <dbReference type="Proteomes" id="UP000228700"/>
    </source>
</evidence>
<dbReference type="AlphaFoldDB" id="A0A2M8LCS6"/>
<feature type="binding site" evidence="6">
    <location>
        <begin position="113"/>
        <end position="114"/>
    </location>
    <ligand>
        <name>substrate</name>
    </ligand>
</feature>
<dbReference type="GO" id="GO:0004619">
    <property type="term" value="F:phosphoglycerate mutase activity"/>
    <property type="evidence" value="ECO:0007669"/>
    <property type="project" value="UniProtKB-EC"/>
</dbReference>